<dbReference type="AlphaFoldDB" id="A0A7W7ZQQ0"/>
<evidence type="ECO:0000256" key="5">
    <source>
        <dbReference type="PIRSR" id="PIRSR000350-3"/>
    </source>
</evidence>
<keyword evidence="3 5" id="KW-0274">FAD</keyword>
<dbReference type="InterPro" id="IPR004099">
    <property type="entry name" value="Pyr_nucl-diS_OxRdtase_dimer"/>
</dbReference>
<dbReference type="NCBIfam" id="NF004992">
    <property type="entry name" value="PRK06370.1-4"/>
    <property type="match status" value="1"/>
</dbReference>
<comment type="caution">
    <text evidence="9">The sequence shown here is derived from an EMBL/GenBank/DDBJ whole genome shotgun (WGS) entry which is preliminary data.</text>
</comment>
<comment type="cofactor">
    <cofactor evidence="5">
        <name>FAD</name>
        <dbReference type="ChEBI" id="CHEBI:57692"/>
    </cofactor>
    <text evidence="5">Binds 1 FAD per subunit.</text>
</comment>
<dbReference type="Gene3D" id="3.30.390.30">
    <property type="match status" value="1"/>
</dbReference>
<dbReference type="InterPro" id="IPR023753">
    <property type="entry name" value="FAD/NAD-binding_dom"/>
</dbReference>
<evidence type="ECO:0000256" key="4">
    <source>
        <dbReference type="PIRSR" id="PIRSR000350-2"/>
    </source>
</evidence>
<name>A0A7W7ZQQ0_9BACT</name>
<feature type="binding site" evidence="5">
    <location>
        <position position="199"/>
    </location>
    <ligand>
        <name>NAD(+)</name>
        <dbReference type="ChEBI" id="CHEBI:57540"/>
    </ligand>
</feature>
<organism evidence="9 10">
    <name type="scientific">Granulicella mallensis</name>
    <dbReference type="NCBI Taxonomy" id="940614"/>
    <lineage>
        <taxon>Bacteria</taxon>
        <taxon>Pseudomonadati</taxon>
        <taxon>Acidobacteriota</taxon>
        <taxon>Terriglobia</taxon>
        <taxon>Terriglobales</taxon>
        <taxon>Acidobacteriaceae</taxon>
        <taxon>Granulicella</taxon>
    </lineage>
</organism>
<proteinExistence type="inferred from homology"/>
<accession>A0A7W7ZQQ0</accession>
<dbReference type="Pfam" id="PF07992">
    <property type="entry name" value="Pyr_redox_2"/>
    <property type="match status" value="1"/>
</dbReference>
<dbReference type="PANTHER" id="PTHR43014:SF2">
    <property type="entry name" value="MERCURIC REDUCTASE"/>
    <property type="match status" value="1"/>
</dbReference>
<feature type="binding site" evidence="5">
    <location>
        <position position="307"/>
    </location>
    <ligand>
        <name>FAD</name>
        <dbReference type="ChEBI" id="CHEBI:57692"/>
    </ligand>
</feature>
<feature type="domain" description="FAD/NAD(P)-binding" evidence="8">
    <location>
        <begin position="4"/>
        <end position="321"/>
    </location>
</feature>
<protein>
    <submittedName>
        <fullName evidence="9">Pyruvate/2-oxoglutarate dehydrogenase complex dihydrolipoamide dehydrogenase (E3) component</fullName>
    </submittedName>
</protein>
<dbReference type="SUPFAM" id="SSF55424">
    <property type="entry name" value="FAD/NAD-linked reductases, dimerisation (C-terminal) domain"/>
    <property type="match status" value="1"/>
</dbReference>
<dbReference type="RefSeq" id="WP_184256253.1">
    <property type="nucleotide sequence ID" value="NZ_JACHIO010000010.1"/>
</dbReference>
<dbReference type="InterPro" id="IPR036188">
    <property type="entry name" value="FAD/NAD-bd_sf"/>
</dbReference>
<reference evidence="9 10" key="1">
    <citation type="submission" date="2020-08" db="EMBL/GenBank/DDBJ databases">
        <title>Genomic Encyclopedia of Type Strains, Phase IV (KMG-V): Genome sequencing to study the core and pangenomes of soil and plant-associated prokaryotes.</title>
        <authorList>
            <person name="Whitman W."/>
        </authorList>
    </citation>
    <scope>NUCLEOTIDE SEQUENCE [LARGE SCALE GENOMIC DNA]</scope>
    <source>
        <strain evidence="9 10">X5P3</strain>
    </source>
</reference>
<keyword evidence="5" id="KW-0547">Nucleotide-binding</keyword>
<dbReference type="SUPFAM" id="SSF51905">
    <property type="entry name" value="FAD/NAD(P)-binding domain"/>
    <property type="match status" value="1"/>
</dbReference>
<dbReference type="PIRSF" id="PIRSF000350">
    <property type="entry name" value="Mercury_reductase_MerA"/>
    <property type="match status" value="1"/>
</dbReference>
<feature type="binding site" evidence="5">
    <location>
        <begin position="176"/>
        <end position="183"/>
    </location>
    <ligand>
        <name>NAD(+)</name>
        <dbReference type="ChEBI" id="CHEBI:57540"/>
    </ligand>
</feature>
<dbReference type="EMBL" id="JACHIO010000010">
    <property type="protein sequence ID" value="MBB5064390.1"/>
    <property type="molecule type" value="Genomic_DNA"/>
</dbReference>
<dbReference type="InterPro" id="IPR016156">
    <property type="entry name" value="FAD/NAD-linked_Rdtase_dimer_sf"/>
</dbReference>
<evidence type="ECO:0000256" key="1">
    <source>
        <dbReference type="ARBA" id="ARBA00007532"/>
    </source>
</evidence>
<feature type="disulfide bond" description="Redox-active" evidence="6">
    <location>
        <begin position="41"/>
        <end position="46"/>
    </location>
</feature>
<evidence type="ECO:0000313" key="10">
    <source>
        <dbReference type="Proteomes" id="UP000584867"/>
    </source>
</evidence>
<feature type="domain" description="Pyridine nucleotide-disulphide oxidoreductase dimerisation" evidence="7">
    <location>
        <begin position="345"/>
        <end position="447"/>
    </location>
</feature>
<feature type="active site" description="Proton acceptor" evidence="4">
    <location>
        <position position="440"/>
    </location>
</feature>
<keyword evidence="2" id="KW-0285">Flavoprotein</keyword>
<keyword evidence="9" id="KW-0670">Pyruvate</keyword>
<evidence type="ECO:0000256" key="2">
    <source>
        <dbReference type="ARBA" id="ARBA00022630"/>
    </source>
</evidence>
<dbReference type="Gene3D" id="3.50.50.60">
    <property type="entry name" value="FAD/NAD(P)-binding domain"/>
    <property type="match status" value="2"/>
</dbReference>
<dbReference type="Proteomes" id="UP000584867">
    <property type="component" value="Unassembled WGS sequence"/>
</dbReference>
<evidence type="ECO:0000313" key="9">
    <source>
        <dbReference type="EMBL" id="MBB5064390.1"/>
    </source>
</evidence>
<dbReference type="PRINTS" id="PR00368">
    <property type="entry name" value="FADPNR"/>
</dbReference>
<dbReference type="PRINTS" id="PR00411">
    <property type="entry name" value="PNDRDTASEI"/>
</dbReference>
<feature type="binding site" evidence="5">
    <location>
        <position position="50"/>
    </location>
    <ligand>
        <name>FAD</name>
        <dbReference type="ChEBI" id="CHEBI:57692"/>
    </ligand>
</feature>
<evidence type="ECO:0000259" key="8">
    <source>
        <dbReference type="Pfam" id="PF07992"/>
    </source>
</evidence>
<feature type="binding site" evidence="5">
    <location>
        <position position="266"/>
    </location>
    <ligand>
        <name>NAD(+)</name>
        <dbReference type="ChEBI" id="CHEBI:57540"/>
    </ligand>
</feature>
<dbReference type="PANTHER" id="PTHR43014">
    <property type="entry name" value="MERCURIC REDUCTASE"/>
    <property type="match status" value="1"/>
</dbReference>
<evidence type="ECO:0000256" key="6">
    <source>
        <dbReference type="PIRSR" id="PIRSR000350-4"/>
    </source>
</evidence>
<sequence length="458" mass="48621">MAAYDAIIVGAGQAGPALAGRLTAAGWTVALVERKLFGGTCVNTGCTPTKALVASAYAAHLNRRAEDFGVVPSIAVMMDMPRVRQRMEAIVAKSREGVEQCLRQMERCTIYQGAARFVSPSQLRVGDELLTAPHIFLNVGSRPAIPNLPGIDTVPYLTSSTILALDSLPPKLAVVGGGYTGLEFAQIYRRFGSEVTVIERAARLVADEDEDVSNAVQGILEAEGIEVRLNADCISLRFDGEDVSVGVNSVDGELEVPASHILLAMGRTPNTDDLGLEAAGIAVDEHGYISVDDQLQTAVPGIWALGDCNGRGGFTHTACNDAEVVAANLLDNDARNVSDRIPAHALYIDPPLAQVGMTERQVRQRGRAALIGIRPMTKVSRAIEKSETHGFIKLLVDAESKEILGASILGTGGDEAIHCILTAMYSGMPTSLLQRAMRIHPTVADLIPTVLGSLKPLV</sequence>
<dbReference type="GO" id="GO:0003955">
    <property type="term" value="F:NAD(P)H dehydrogenase (quinone) activity"/>
    <property type="evidence" value="ECO:0007669"/>
    <property type="project" value="TreeGrafter"/>
</dbReference>
<dbReference type="GO" id="GO:0050660">
    <property type="term" value="F:flavin adenine dinucleotide binding"/>
    <property type="evidence" value="ECO:0007669"/>
    <property type="project" value="TreeGrafter"/>
</dbReference>
<comment type="similarity">
    <text evidence="1">Belongs to the class-I pyridine nucleotide-disulfide oxidoreductase family.</text>
</comment>
<dbReference type="Pfam" id="PF02852">
    <property type="entry name" value="Pyr_redox_dim"/>
    <property type="match status" value="1"/>
</dbReference>
<gene>
    <name evidence="9" type="ORF">HDF15_002744</name>
</gene>
<evidence type="ECO:0000259" key="7">
    <source>
        <dbReference type="Pfam" id="PF02852"/>
    </source>
</evidence>
<keyword evidence="5" id="KW-0520">NAD</keyword>
<evidence type="ECO:0000256" key="3">
    <source>
        <dbReference type="ARBA" id="ARBA00022827"/>
    </source>
</evidence>
<dbReference type="InterPro" id="IPR001100">
    <property type="entry name" value="Pyr_nuc-diS_OxRdtase"/>
</dbReference>